<evidence type="ECO:0000313" key="2">
    <source>
        <dbReference type="EMBL" id="PPB80524.1"/>
    </source>
</evidence>
<protein>
    <submittedName>
        <fullName evidence="2">Putative signal transducing protein</fullName>
    </submittedName>
</protein>
<organism evidence="2 3">
    <name type="scientific">Albidovulum inexpectatum</name>
    <dbReference type="NCBI Taxonomy" id="196587"/>
    <lineage>
        <taxon>Bacteria</taxon>
        <taxon>Pseudomonadati</taxon>
        <taxon>Pseudomonadota</taxon>
        <taxon>Alphaproteobacteria</taxon>
        <taxon>Rhodobacterales</taxon>
        <taxon>Paracoccaceae</taxon>
        <taxon>Albidovulum</taxon>
    </lineage>
</organism>
<sequence length="75" mass="8328">MCRSMKELIRTNDPTVIAYVTALLDAQGIASFQMDVHMSVLEGSIGILPRRLMVADRDLFMARSILRDAGVEMGE</sequence>
<dbReference type="Proteomes" id="UP000239736">
    <property type="component" value="Unassembled WGS sequence"/>
</dbReference>
<accession>A0A2S5JGA3</accession>
<reference evidence="2 3" key="1">
    <citation type="submission" date="2018-01" db="EMBL/GenBank/DDBJ databases">
        <title>Genomic Encyclopedia of Archaeal and Bacterial Type Strains, Phase II (KMG-II): from individual species to whole genera.</title>
        <authorList>
            <person name="Goeker M."/>
        </authorList>
    </citation>
    <scope>NUCLEOTIDE SEQUENCE [LARGE SCALE GENOMIC DNA]</scope>
    <source>
        <strain evidence="2 3">DSM 12048</strain>
    </source>
</reference>
<evidence type="ECO:0000259" key="1">
    <source>
        <dbReference type="Pfam" id="PF09413"/>
    </source>
</evidence>
<keyword evidence="3" id="KW-1185">Reference proteome</keyword>
<feature type="domain" description="DUF2007" evidence="1">
    <location>
        <begin position="5"/>
        <end position="70"/>
    </location>
</feature>
<dbReference type="InterPro" id="IPR018551">
    <property type="entry name" value="DUF2007"/>
</dbReference>
<dbReference type="AlphaFoldDB" id="A0A2S5JGA3"/>
<name>A0A2S5JGA3_9RHOB</name>
<comment type="caution">
    <text evidence="2">The sequence shown here is derived from an EMBL/GenBank/DDBJ whole genome shotgun (WGS) entry which is preliminary data.</text>
</comment>
<gene>
    <name evidence="2" type="ORF">LV82_01873</name>
</gene>
<dbReference type="InterPro" id="IPR011322">
    <property type="entry name" value="N-reg_PII-like_a/b"/>
</dbReference>
<dbReference type="EMBL" id="PRDS01000005">
    <property type="protein sequence ID" value="PPB80524.1"/>
    <property type="molecule type" value="Genomic_DNA"/>
</dbReference>
<proteinExistence type="predicted"/>
<dbReference type="SUPFAM" id="SSF54913">
    <property type="entry name" value="GlnB-like"/>
    <property type="match status" value="1"/>
</dbReference>
<evidence type="ECO:0000313" key="3">
    <source>
        <dbReference type="Proteomes" id="UP000239736"/>
    </source>
</evidence>
<dbReference type="Gene3D" id="3.30.70.790">
    <property type="entry name" value="UreE, C-terminal domain"/>
    <property type="match status" value="1"/>
</dbReference>
<dbReference type="Pfam" id="PF09413">
    <property type="entry name" value="DUF2007"/>
    <property type="match status" value="1"/>
</dbReference>